<keyword evidence="3" id="KW-1185">Reference proteome</keyword>
<protein>
    <submittedName>
        <fullName evidence="2">Metallo-beta-lactamase domain protein</fullName>
    </submittedName>
</protein>
<sequence>MKISVLASGSTGNCTYIEKGNFRCLIDVGLTGKKIEENLKKINKNIKDITHIFITHEHVDHAKSAGVLARKYKIPVYANTKTWQAMKVGEVPPELKCHFEKEETKEILGVSVTSFGVSHDAVDAQFYTIESEGKKFSIVTDTGYVSDKMIEYIKNSNSLVFESNHEESMLLASSYPWKTKQRILSDYGHISNTDSANYLAKIIGEKTKNIYLAHLSLENNTKDLAYITVKNILTEKGFDCEKKINLLNTDAKEPTIFTEV</sequence>
<dbReference type="SMART" id="SM00849">
    <property type="entry name" value="Lactamase_B"/>
    <property type="match status" value="1"/>
</dbReference>
<dbReference type="RefSeq" id="WP_066128989.1">
    <property type="nucleotide sequence ID" value="NZ_KQ959860.1"/>
</dbReference>
<dbReference type="Pfam" id="PF00753">
    <property type="entry name" value="Lactamase_B"/>
    <property type="match status" value="1"/>
</dbReference>
<dbReference type="PANTHER" id="PTHR47619:SF1">
    <property type="entry name" value="EXODEOXYRIBONUCLEASE WALJ"/>
    <property type="match status" value="1"/>
</dbReference>
<evidence type="ECO:0000313" key="2">
    <source>
        <dbReference type="EMBL" id="KXB58723.1"/>
    </source>
</evidence>
<dbReference type="InterPro" id="IPR001279">
    <property type="entry name" value="Metallo-B-lactamas"/>
</dbReference>
<name>A0ABR5TN39_9BACL</name>
<feature type="domain" description="Metallo-beta-lactamase" evidence="1">
    <location>
        <begin position="11"/>
        <end position="214"/>
    </location>
</feature>
<organism evidence="2 3">
    <name type="scientific">Gemelliphila asaccharolytica</name>
    <dbReference type="NCBI Taxonomy" id="502393"/>
    <lineage>
        <taxon>Bacteria</taxon>
        <taxon>Bacillati</taxon>
        <taxon>Bacillota</taxon>
        <taxon>Bacilli</taxon>
        <taxon>Bacillales</taxon>
        <taxon>Gemellaceae</taxon>
        <taxon>Gemelliphila</taxon>
    </lineage>
</organism>
<dbReference type="InterPro" id="IPR052533">
    <property type="entry name" value="WalJ/YycJ-like"/>
</dbReference>
<evidence type="ECO:0000313" key="3">
    <source>
        <dbReference type="Proteomes" id="UP000070467"/>
    </source>
</evidence>
<dbReference type="Proteomes" id="UP000070467">
    <property type="component" value="Unassembled WGS sequence"/>
</dbReference>
<reference evidence="2 3" key="1">
    <citation type="submission" date="2016-01" db="EMBL/GenBank/DDBJ databases">
        <authorList>
            <person name="Mitreva M."/>
            <person name="Pepin K.H."/>
            <person name="Mihindukulasuriya K.A."/>
            <person name="Fulton R."/>
            <person name="Fronick C."/>
            <person name="O'Laughlin M."/>
            <person name="Miner T."/>
            <person name="Herter B."/>
            <person name="Rosa B.A."/>
            <person name="Cordes M."/>
            <person name="Tomlinson C."/>
            <person name="Wollam A."/>
            <person name="Palsikar V.B."/>
            <person name="Mardis E.R."/>
            <person name="Wilson R.K."/>
        </authorList>
    </citation>
    <scope>NUCLEOTIDE SEQUENCE [LARGE SCALE GENOMIC DNA]</scope>
    <source>
        <strain evidence="2 3">KA00071</strain>
    </source>
</reference>
<proteinExistence type="predicted"/>
<dbReference type="InterPro" id="IPR036866">
    <property type="entry name" value="RibonucZ/Hydroxyglut_hydro"/>
</dbReference>
<dbReference type="SUPFAM" id="SSF56281">
    <property type="entry name" value="Metallo-hydrolase/oxidoreductase"/>
    <property type="match status" value="1"/>
</dbReference>
<accession>A0ABR5TN39</accession>
<evidence type="ECO:0000259" key="1">
    <source>
        <dbReference type="SMART" id="SM00849"/>
    </source>
</evidence>
<dbReference type="Gene3D" id="3.60.15.10">
    <property type="entry name" value="Ribonuclease Z/Hydroxyacylglutathione hydrolase-like"/>
    <property type="match status" value="1"/>
</dbReference>
<dbReference type="EMBL" id="LSDB01000007">
    <property type="protein sequence ID" value="KXB58723.1"/>
    <property type="molecule type" value="Genomic_DNA"/>
</dbReference>
<comment type="caution">
    <text evidence="2">The sequence shown here is derived from an EMBL/GenBank/DDBJ whole genome shotgun (WGS) entry which is preliminary data.</text>
</comment>
<gene>
    <name evidence="2" type="ORF">HMPREF1871_00272</name>
</gene>
<dbReference type="PANTHER" id="PTHR47619">
    <property type="entry name" value="METALLO-HYDROLASE YYCJ-RELATED"/>
    <property type="match status" value="1"/>
</dbReference>